<name>A0A410P2L6_VELA1</name>
<evidence type="ECO:0000313" key="5">
    <source>
        <dbReference type="Proteomes" id="UP000287243"/>
    </source>
</evidence>
<evidence type="ECO:0000256" key="2">
    <source>
        <dbReference type="HAMAP-Rule" id="MF_00973"/>
    </source>
</evidence>
<keyword evidence="3" id="KW-0812">Transmembrane</keyword>
<proteinExistence type="inferred from homology"/>
<keyword evidence="3" id="KW-1133">Transmembrane helix</keyword>
<accession>A0A410P2L6</accession>
<sequence>MIKNYKFRAFFKWLYPGMRVKRWAFLSLLGLILMMVGVGGIMTYRGGLTAPIAFVYYANVLLGIMLLISGFKNMMISVVSLILPHKDGHLIDILYQKRFLEHGPRIVAIGGGTGLSVLLHGIKEYTSNITAVVTVADDGGSSGRLRQQFDIVAPGDIRNCLVALANEETMMNQLFQYRFEKDTDFSGHSFGNLFITAMTQVTGDFEKALKESSKVLSIRGRVLPSTLEKVVLAAEHADGRLTEGEAQIPKAGSPIKKIFIRPNSASAAPDAVRAILEAELIILGPGSLYTSIIPNLLIREIREAVVASQVSKIYVCNIMTQPGETNGFKASDHIGELVKHTHPKILDACIVNTGSVPVCLLDKYGRESSVPVEADTQAIKDMGYGVIEEDLVSASDHVRHDAGKLARIVADLLNLQRAGNS</sequence>
<comment type="function">
    <text evidence="2">Required for morphogenesis under gluconeogenic growth conditions.</text>
</comment>
<dbReference type="Gene3D" id="3.40.50.10680">
    <property type="entry name" value="CofD-like domains"/>
    <property type="match status" value="1"/>
</dbReference>
<keyword evidence="5" id="KW-1185">Reference proteome</keyword>
<feature type="transmembrane region" description="Helical" evidence="3">
    <location>
        <begin position="20"/>
        <end position="42"/>
    </location>
</feature>
<dbReference type="AlphaFoldDB" id="A0A410P2L6"/>
<comment type="subcellular location">
    <subcellularLocation>
        <location evidence="2">Cytoplasm</location>
    </subcellularLocation>
</comment>
<dbReference type="InterPro" id="IPR002882">
    <property type="entry name" value="CofD"/>
</dbReference>
<dbReference type="OrthoDB" id="9783842at2"/>
<dbReference type="PANTHER" id="PTHR30135">
    <property type="entry name" value="UNCHARACTERIZED PROTEIN YVCK-RELATED"/>
    <property type="match status" value="1"/>
</dbReference>
<dbReference type="Proteomes" id="UP000287243">
    <property type="component" value="Chromosome"/>
</dbReference>
<keyword evidence="1 2" id="KW-0963">Cytoplasm</keyword>
<dbReference type="RefSeq" id="WP_128699020.1">
    <property type="nucleotide sequence ID" value="NZ_CP019384.1"/>
</dbReference>
<dbReference type="HAMAP" id="MF_00973">
    <property type="entry name" value="Gluconeogen_factor"/>
    <property type="match status" value="1"/>
</dbReference>
<dbReference type="GO" id="GO:0005737">
    <property type="term" value="C:cytoplasm"/>
    <property type="evidence" value="ECO:0007669"/>
    <property type="project" value="UniProtKB-SubCell"/>
</dbReference>
<dbReference type="InterPro" id="IPR010119">
    <property type="entry name" value="Gluconeogen_factor"/>
</dbReference>
<evidence type="ECO:0000256" key="3">
    <source>
        <dbReference type="SAM" id="Phobius"/>
    </source>
</evidence>
<evidence type="ECO:0000256" key="1">
    <source>
        <dbReference type="ARBA" id="ARBA00022490"/>
    </source>
</evidence>
<dbReference type="InterPro" id="IPR038136">
    <property type="entry name" value="CofD-like_dom_sf"/>
</dbReference>
<dbReference type="GO" id="GO:0043743">
    <property type="term" value="F:LPPG:FO 2-phospho-L-lactate transferase activity"/>
    <property type="evidence" value="ECO:0007669"/>
    <property type="project" value="InterPro"/>
</dbReference>
<dbReference type="KEGG" id="vai:BU251_00870"/>
<dbReference type="Pfam" id="PF01933">
    <property type="entry name" value="CofD"/>
    <property type="match status" value="1"/>
</dbReference>
<dbReference type="SUPFAM" id="SSF142338">
    <property type="entry name" value="CofD-like"/>
    <property type="match status" value="1"/>
</dbReference>
<protein>
    <recommendedName>
        <fullName evidence="2">Putative gluconeogenesis factor</fullName>
    </recommendedName>
</protein>
<reference evidence="4 5" key="1">
    <citation type="submission" date="2017-01" db="EMBL/GenBank/DDBJ databases">
        <title>First insights into the biology of 'candidatus Vampirococcus archaeovorus'.</title>
        <authorList>
            <person name="Kizina J."/>
            <person name="Jordan S."/>
            <person name="Stueber K."/>
            <person name="Reinhardt R."/>
            <person name="Harder J."/>
        </authorList>
    </citation>
    <scope>NUCLEOTIDE SEQUENCE [LARGE SCALE GENOMIC DNA]</scope>
    <source>
        <strain evidence="4 5">LiM</strain>
    </source>
</reference>
<feature type="transmembrane region" description="Helical" evidence="3">
    <location>
        <begin position="48"/>
        <end position="68"/>
    </location>
</feature>
<dbReference type="GO" id="GO:0008360">
    <property type="term" value="P:regulation of cell shape"/>
    <property type="evidence" value="ECO:0007669"/>
    <property type="project" value="UniProtKB-UniRule"/>
</dbReference>
<keyword evidence="3" id="KW-0472">Membrane</keyword>
<dbReference type="EMBL" id="CP019384">
    <property type="protein sequence ID" value="QAT16383.1"/>
    <property type="molecule type" value="Genomic_DNA"/>
</dbReference>
<dbReference type="NCBIfam" id="TIGR01826">
    <property type="entry name" value="CofD_related"/>
    <property type="match status" value="1"/>
</dbReference>
<gene>
    <name evidence="4" type="ORF">BU251_00870</name>
</gene>
<dbReference type="PANTHER" id="PTHR30135:SF3">
    <property type="entry name" value="GLUCONEOGENESIS FACTOR-RELATED"/>
    <property type="match status" value="1"/>
</dbReference>
<organism evidence="4 5">
    <name type="scientific">Velamenicoccus archaeovorus</name>
    <dbReference type="NCBI Taxonomy" id="1930593"/>
    <lineage>
        <taxon>Bacteria</taxon>
        <taxon>Pseudomonadati</taxon>
        <taxon>Candidatus Omnitrophota</taxon>
        <taxon>Candidatus Velamenicoccus</taxon>
    </lineage>
</organism>
<evidence type="ECO:0000313" key="4">
    <source>
        <dbReference type="EMBL" id="QAT16383.1"/>
    </source>
</evidence>
<comment type="similarity">
    <text evidence="2">Belongs to the gluconeogenesis factor family.</text>
</comment>
<dbReference type="CDD" id="cd07187">
    <property type="entry name" value="YvcK_like"/>
    <property type="match status" value="1"/>
</dbReference>